<proteinExistence type="predicted"/>
<dbReference type="Proteomes" id="UP000095287">
    <property type="component" value="Unplaced"/>
</dbReference>
<dbReference type="AlphaFoldDB" id="A0A1I7XYS2"/>
<name>A0A1I7XYS2_9BILA</name>
<feature type="region of interest" description="Disordered" evidence="1">
    <location>
        <begin position="63"/>
        <end position="88"/>
    </location>
</feature>
<dbReference type="WBParaSite" id="L893_g10990.t1">
    <property type="protein sequence ID" value="L893_g10990.t1"/>
    <property type="gene ID" value="L893_g10990"/>
</dbReference>
<accession>A0A1I7XYS2</accession>
<evidence type="ECO:0000256" key="1">
    <source>
        <dbReference type="SAM" id="MobiDB-lite"/>
    </source>
</evidence>
<evidence type="ECO:0000313" key="3">
    <source>
        <dbReference type="WBParaSite" id="L893_g10990.t1"/>
    </source>
</evidence>
<evidence type="ECO:0000313" key="2">
    <source>
        <dbReference type="Proteomes" id="UP000095287"/>
    </source>
</evidence>
<sequence length="111" mass="12438">MGDRGSQFVTEAEKWEFGESQPVTCYDEGVSRPCGPIAADCQSRHGQQWGRINFARIHHPPSAAVRRRRVNGQRWSKDRPGGNKQEGLITSRLRGPCIVYVSLTVSKTDQV</sequence>
<keyword evidence="2" id="KW-1185">Reference proteome</keyword>
<organism evidence="2 3">
    <name type="scientific">Steinernema glaseri</name>
    <dbReference type="NCBI Taxonomy" id="37863"/>
    <lineage>
        <taxon>Eukaryota</taxon>
        <taxon>Metazoa</taxon>
        <taxon>Ecdysozoa</taxon>
        <taxon>Nematoda</taxon>
        <taxon>Chromadorea</taxon>
        <taxon>Rhabditida</taxon>
        <taxon>Tylenchina</taxon>
        <taxon>Panagrolaimomorpha</taxon>
        <taxon>Strongyloidoidea</taxon>
        <taxon>Steinernematidae</taxon>
        <taxon>Steinernema</taxon>
    </lineage>
</organism>
<protein>
    <submittedName>
        <fullName evidence="3">Integrase catalytic domain-containing protein</fullName>
    </submittedName>
</protein>
<reference evidence="3" key="1">
    <citation type="submission" date="2016-11" db="UniProtKB">
        <authorList>
            <consortium name="WormBaseParasite"/>
        </authorList>
    </citation>
    <scope>IDENTIFICATION</scope>
</reference>